<evidence type="ECO:0000313" key="3">
    <source>
        <dbReference type="Proteomes" id="UP001151760"/>
    </source>
</evidence>
<dbReference type="InterPro" id="IPR041588">
    <property type="entry name" value="Integrase_H2C2"/>
</dbReference>
<dbReference type="PANTHER" id="PTHR15503:SF45">
    <property type="entry name" value="RNA-DIRECTED DNA POLYMERASE HOMOLOG"/>
    <property type="match status" value="1"/>
</dbReference>
<evidence type="ECO:0000313" key="2">
    <source>
        <dbReference type="EMBL" id="GJT58250.1"/>
    </source>
</evidence>
<dbReference type="InterPro" id="IPR043502">
    <property type="entry name" value="DNA/RNA_pol_sf"/>
</dbReference>
<accession>A0ABQ5F4X3</accession>
<gene>
    <name evidence="2" type="ORF">Tco_0993304</name>
</gene>
<feature type="domain" description="Integrase zinc-binding" evidence="1">
    <location>
        <begin position="298"/>
        <end position="331"/>
    </location>
</feature>
<reference evidence="2" key="1">
    <citation type="journal article" date="2022" name="Int. J. Mol. Sci.">
        <title>Draft Genome of Tanacetum Coccineum: Genomic Comparison of Closely Related Tanacetum-Family Plants.</title>
        <authorList>
            <person name="Yamashiro T."/>
            <person name="Shiraishi A."/>
            <person name="Nakayama K."/>
            <person name="Satake H."/>
        </authorList>
    </citation>
    <scope>NUCLEOTIDE SEQUENCE</scope>
</reference>
<dbReference type="Gene3D" id="2.40.70.10">
    <property type="entry name" value="Acid Proteases"/>
    <property type="match status" value="1"/>
</dbReference>
<dbReference type="GO" id="GO:0003964">
    <property type="term" value="F:RNA-directed DNA polymerase activity"/>
    <property type="evidence" value="ECO:0007669"/>
    <property type="project" value="UniProtKB-KW"/>
</dbReference>
<keyword evidence="3" id="KW-1185">Reference proteome</keyword>
<dbReference type="PANTHER" id="PTHR15503">
    <property type="entry name" value="LDOC1 RELATED"/>
    <property type="match status" value="1"/>
</dbReference>
<name>A0ABQ5F4X3_9ASTR</name>
<organism evidence="2 3">
    <name type="scientific">Tanacetum coccineum</name>
    <dbReference type="NCBI Taxonomy" id="301880"/>
    <lineage>
        <taxon>Eukaryota</taxon>
        <taxon>Viridiplantae</taxon>
        <taxon>Streptophyta</taxon>
        <taxon>Embryophyta</taxon>
        <taxon>Tracheophyta</taxon>
        <taxon>Spermatophyta</taxon>
        <taxon>Magnoliopsida</taxon>
        <taxon>eudicotyledons</taxon>
        <taxon>Gunneridae</taxon>
        <taxon>Pentapetalae</taxon>
        <taxon>asterids</taxon>
        <taxon>campanulids</taxon>
        <taxon>Asterales</taxon>
        <taxon>Asteraceae</taxon>
        <taxon>Asteroideae</taxon>
        <taxon>Anthemideae</taxon>
        <taxon>Anthemidinae</taxon>
        <taxon>Tanacetum</taxon>
    </lineage>
</organism>
<dbReference type="SUPFAM" id="SSF56672">
    <property type="entry name" value="DNA/RNA polymerases"/>
    <property type="match status" value="1"/>
</dbReference>
<proteinExistence type="predicted"/>
<comment type="caution">
    <text evidence="2">The sequence shown here is derived from an EMBL/GenBank/DDBJ whole genome shotgun (WGS) entry which is preliminary data.</text>
</comment>
<dbReference type="EMBL" id="BQNB010017001">
    <property type="protein sequence ID" value="GJT58250.1"/>
    <property type="molecule type" value="Genomic_DNA"/>
</dbReference>
<keyword evidence="2" id="KW-0808">Transferase</keyword>
<dbReference type="Pfam" id="PF17921">
    <property type="entry name" value="Integrase_H2C2"/>
    <property type="match status" value="1"/>
</dbReference>
<dbReference type="Pfam" id="PF08284">
    <property type="entry name" value="RVP_2"/>
    <property type="match status" value="1"/>
</dbReference>
<keyword evidence="2" id="KW-0548">Nucleotidyltransferase</keyword>
<dbReference type="Gene3D" id="1.10.340.70">
    <property type="match status" value="1"/>
</dbReference>
<dbReference type="Gene3D" id="3.10.10.10">
    <property type="entry name" value="HIV Type 1 Reverse Transcriptase, subunit A, domain 1"/>
    <property type="match status" value="1"/>
</dbReference>
<dbReference type="InterPro" id="IPR021109">
    <property type="entry name" value="Peptidase_aspartic_dom_sf"/>
</dbReference>
<evidence type="ECO:0000259" key="1">
    <source>
        <dbReference type="Pfam" id="PF17921"/>
    </source>
</evidence>
<sequence>MVTTTFAKKLNMNPTPLIERVIISTPMKNHMLIDHEYVNCPLRFDDRIRPANLLPIHMLDFDVILGMDWLASHRATIDCYARTVIFGNVRQPEFVYHGSSPLKSVKLISAMKARTLISHGCQGFLASVMDTSLEKIEFGIELIPGAEPISKAPYRMALVELKELKEQLQEMLENGSLIRPSVLPWGLHCLICLEVGWECAVEVVIAKFSKSASSVTASRFLGHIVSADGNLMDHQGESFEELKWRLVSAPILTLSIWVGGFQDIQLMHRRKNVEDGKHTEFSVDDDGVVWFEDRLCSTKMYRDLKQYFWWNGIKQDVAMFVSKCMTCQQVKIEHQRASGLLQPLEIPIWKWDEISMDFVTGLPNSTQKT</sequence>
<protein>
    <submittedName>
        <fullName evidence="2">Reverse transcriptase domain-containing protein</fullName>
    </submittedName>
</protein>
<dbReference type="Proteomes" id="UP001151760">
    <property type="component" value="Unassembled WGS sequence"/>
</dbReference>
<keyword evidence="2" id="KW-0695">RNA-directed DNA polymerase</keyword>
<dbReference type="InterPro" id="IPR032567">
    <property type="entry name" value="RTL1-rel"/>
</dbReference>
<dbReference type="CDD" id="cd00303">
    <property type="entry name" value="retropepsin_like"/>
    <property type="match status" value="1"/>
</dbReference>
<reference evidence="2" key="2">
    <citation type="submission" date="2022-01" db="EMBL/GenBank/DDBJ databases">
        <authorList>
            <person name="Yamashiro T."/>
            <person name="Shiraishi A."/>
            <person name="Satake H."/>
            <person name="Nakayama K."/>
        </authorList>
    </citation>
    <scope>NUCLEOTIDE SEQUENCE</scope>
</reference>